<evidence type="ECO:0000256" key="2">
    <source>
        <dbReference type="SAM" id="Phobius"/>
    </source>
</evidence>
<keyword evidence="2" id="KW-0472">Membrane</keyword>
<organism evidence="3 4">
    <name type="scientific">Floridaenema aerugineum BLCC-F46</name>
    <dbReference type="NCBI Taxonomy" id="3153654"/>
    <lineage>
        <taxon>Bacteria</taxon>
        <taxon>Bacillati</taxon>
        <taxon>Cyanobacteriota</taxon>
        <taxon>Cyanophyceae</taxon>
        <taxon>Oscillatoriophycideae</taxon>
        <taxon>Aerosakkonematales</taxon>
        <taxon>Aerosakkonemataceae</taxon>
        <taxon>Floridanema</taxon>
        <taxon>Floridanema aerugineum</taxon>
    </lineage>
</organism>
<dbReference type="RefSeq" id="WP_413272312.1">
    <property type="nucleotide sequence ID" value="NZ_JBHFNQ010000161.1"/>
</dbReference>
<gene>
    <name evidence="3" type="ORF">ACE1CC_20625</name>
</gene>
<evidence type="ECO:0000313" key="4">
    <source>
        <dbReference type="Proteomes" id="UP001576774"/>
    </source>
</evidence>
<feature type="transmembrane region" description="Helical" evidence="2">
    <location>
        <begin position="49"/>
        <end position="69"/>
    </location>
</feature>
<feature type="compositionally biased region" description="Low complexity" evidence="1">
    <location>
        <begin position="15"/>
        <end position="31"/>
    </location>
</feature>
<dbReference type="EMBL" id="JBHFNQ010000161">
    <property type="protein sequence ID" value="MFB2879266.1"/>
    <property type="molecule type" value="Genomic_DNA"/>
</dbReference>
<sequence>MSNPTSPTQPPEVSPCETTTPPVGTTGEPRPSYVKLAMRNMVRKRGTSLKHFFLTTISLLGVLIGLSYLTR</sequence>
<name>A0ABV4XAG0_9CYAN</name>
<accession>A0ABV4XAG0</accession>
<feature type="region of interest" description="Disordered" evidence="1">
    <location>
        <begin position="1"/>
        <end position="32"/>
    </location>
</feature>
<evidence type="ECO:0000256" key="1">
    <source>
        <dbReference type="SAM" id="MobiDB-lite"/>
    </source>
</evidence>
<protein>
    <submittedName>
        <fullName evidence="3">DUF3285 domain-containing protein</fullName>
    </submittedName>
</protein>
<dbReference type="Pfam" id="PF11688">
    <property type="entry name" value="DUF3285"/>
    <property type="match status" value="1"/>
</dbReference>
<dbReference type="InterPro" id="IPR021702">
    <property type="entry name" value="DUF3285"/>
</dbReference>
<proteinExistence type="predicted"/>
<dbReference type="Proteomes" id="UP001576774">
    <property type="component" value="Unassembled WGS sequence"/>
</dbReference>
<comment type="caution">
    <text evidence="3">The sequence shown here is derived from an EMBL/GenBank/DDBJ whole genome shotgun (WGS) entry which is preliminary data.</text>
</comment>
<reference evidence="3 4" key="1">
    <citation type="submission" date="2024-09" db="EMBL/GenBank/DDBJ databases">
        <title>Floridaenema gen nov. (Aerosakkonemataceae, Aerosakkonematales ord. nov., Cyanobacteria) from benthic tropical and subtropical fresh waters, with the description of four new species.</title>
        <authorList>
            <person name="Moretto J.A."/>
            <person name="Berthold D.E."/>
            <person name="Lefler F.W."/>
            <person name="Huang I.-S."/>
            <person name="Laughinghouse H. IV."/>
        </authorList>
    </citation>
    <scope>NUCLEOTIDE SEQUENCE [LARGE SCALE GENOMIC DNA]</scope>
    <source>
        <strain evidence="3 4">BLCC-F46</strain>
    </source>
</reference>
<keyword evidence="2" id="KW-1133">Transmembrane helix</keyword>
<evidence type="ECO:0000313" key="3">
    <source>
        <dbReference type="EMBL" id="MFB2879266.1"/>
    </source>
</evidence>
<keyword evidence="2" id="KW-0812">Transmembrane</keyword>
<keyword evidence="4" id="KW-1185">Reference proteome</keyword>